<feature type="binding site" evidence="7">
    <location>
        <position position="266"/>
    </location>
    <ligand>
        <name>Mn(2+)</name>
        <dbReference type="ChEBI" id="CHEBI:29035"/>
        <label>1</label>
    </ligand>
</feature>
<evidence type="ECO:0000259" key="8">
    <source>
        <dbReference type="PROSITE" id="PS00631"/>
    </source>
</evidence>
<dbReference type="Pfam" id="PF00883">
    <property type="entry name" value="Peptidase_M17"/>
    <property type="match status" value="1"/>
</dbReference>
<feature type="binding site" evidence="7">
    <location>
        <position position="261"/>
    </location>
    <ligand>
        <name>Mn(2+)</name>
        <dbReference type="ChEBI" id="CHEBI:29035"/>
        <label>2</label>
    </ligand>
</feature>
<dbReference type="PRINTS" id="PR00481">
    <property type="entry name" value="LAMNOPPTDASE"/>
</dbReference>
<dbReference type="STRING" id="1817892.AUK40_02065"/>
<protein>
    <recommendedName>
        <fullName evidence="7">Probable cytosol aminopeptidase</fullName>
        <ecNumber evidence="7">3.4.11.1</ecNumber>
    </recommendedName>
    <alternativeName>
        <fullName evidence="7">Leucine aminopeptidase</fullName>
        <shortName evidence="7">LAP</shortName>
        <ecNumber evidence="7">3.4.11.10</ecNumber>
    </alternativeName>
    <alternativeName>
        <fullName evidence="7">Leucyl aminopeptidase</fullName>
    </alternativeName>
</protein>
<feature type="domain" description="Cytosol aminopeptidase" evidence="8">
    <location>
        <begin position="341"/>
        <end position="348"/>
    </location>
</feature>
<dbReference type="InterPro" id="IPR008283">
    <property type="entry name" value="Peptidase_M17_N"/>
</dbReference>
<dbReference type="SUPFAM" id="SSF52949">
    <property type="entry name" value="Macro domain-like"/>
    <property type="match status" value="1"/>
</dbReference>
<keyword evidence="5 7" id="KW-0645">Protease</keyword>
<evidence type="ECO:0000256" key="1">
    <source>
        <dbReference type="ARBA" id="ARBA00000135"/>
    </source>
</evidence>
<dbReference type="PROSITE" id="PS00631">
    <property type="entry name" value="CYTOSOL_AP"/>
    <property type="match status" value="1"/>
</dbReference>
<dbReference type="InterPro" id="IPR011356">
    <property type="entry name" value="Leucine_aapep/pepB"/>
</dbReference>
<comment type="catalytic activity">
    <reaction evidence="1 7">
        <text>Release of an N-terminal amino acid, Xaa-|-Yaa-, in which Xaa is preferably Leu, but may be other amino acids including Pro although not Arg or Lys, and Yaa may be Pro. Amino acid amides and methyl esters are also readily hydrolyzed, but rates on arylamides are exceedingly low.</text>
        <dbReference type="EC" id="3.4.11.1"/>
    </reaction>
</comment>
<organism evidence="9 10">
    <name type="scientific">Candidatus Wirthbacteria bacterium CG2_30_54_11</name>
    <dbReference type="NCBI Taxonomy" id="1817892"/>
    <lineage>
        <taxon>Bacteria</taxon>
        <taxon>Candidatus Wirthbacteria</taxon>
    </lineage>
</organism>
<dbReference type="GO" id="GO:0030145">
    <property type="term" value="F:manganese ion binding"/>
    <property type="evidence" value="ECO:0007669"/>
    <property type="project" value="UniProtKB-UniRule"/>
</dbReference>
<comment type="cofactor">
    <cofactor evidence="7">
        <name>Mn(2+)</name>
        <dbReference type="ChEBI" id="CHEBI:29035"/>
    </cofactor>
    <text evidence="7">Binds 2 manganese ions per subunit.</text>
</comment>
<dbReference type="GO" id="GO:0006508">
    <property type="term" value="P:proteolysis"/>
    <property type="evidence" value="ECO:0007669"/>
    <property type="project" value="UniProtKB-KW"/>
</dbReference>
<gene>
    <name evidence="7" type="primary">pepA</name>
    <name evidence="9" type="ORF">AUK40_02065</name>
</gene>
<dbReference type="SUPFAM" id="SSF53187">
    <property type="entry name" value="Zn-dependent exopeptidases"/>
    <property type="match status" value="1"/>
</dbReference>
<dbReference type="NCBIfam" id="NF002073">
    <property type="entry name" value="PRK00913.1-2"/>
    <property type="match status" value="1"/>
</dbReference>
<feature type="active site" evidence="7">
    <location>
        <position position="273"/>
    </location>
</feature>
<dbReference type="Gene3D" id="3.40.630.10">
    <property type="entry name" value="Zn peptidases"/>
    <property type="match status" value="1"/>
</dbReference>
<dbReference type="EMBL" id="MNZT01000039">
    <property type="protein sequence ID" value="OIP98060.1"/>
    <property type="molecule type" value="Genomic_DNA"/>
</dbReference>
<feature type="active site" evidence="7">
    <location>
        <position position="347"/>
    </location>
</feature>
<dbReference type="AlphaFoldDB" id="A0A1J5ILW5"/>
<dbReference type="InterPro" id="IPR000819">
    <property type="entry name" value="Peptidase_M17_C"/>
</dbReference>
<feature type="binding site" evidence="7">
    <location>
        <position position="343"/>
    </location>
    <ligand>
        <name>Mn(2+)</name>
        <dbReference type="ChEBI" id="CHEBI:29035"/>
        <label>1</label>
    </ligand>
</feature>
<accession>A0A1J5ILW5</accession>
<dbReference type="InterPro" id="IPR043472">
    <property type="entry name" value="Macro_dom-like"/>
</dbReference>
<dbReference type="Proteomes" id="UP000183245">
    <property type="component" value="Unassembled WGS sequence"/>
</dbReference>
<evidence type="ECO:0000256" key="7">
    <source>
        <dbReference type="HAMAP-Rule" id="MF_00181"/>
    </source>
</evidence>
<sequence>MKIQLQSPDRSCECNVMIVPWCKSDTIPAQLSGYDAALSHEISRSIEQGKLEGKEGEMAVFPSYGKLPAKRILLAGVGSPDKLDRHILRKVLHTAYRQCLRDETAAIRLSLLASHFSADELVFEAATCLYSAAYTFDRYQEKLDKTPSRLSSLFIQIDRKAKDHAAVLREAEITGNAINLARDLVNTPANHMTPALFTEAALREAKNAGFGLQILEQKDIQELGMEALLAVSRGSTEPPKFLILEHNTGRTDLPTVVLAGKGVTFDSGGISIKPSRNMHEMKTDMAGAAAVVGTLSVASQLKLPLHLVGLTPLTENMPDGRATRPGDIVKAMNGKTIEILNTDAEGRLILGDTLCYAERFKPDYLIDLATLTGACIVALGHEAAAVLGNNAHLIDLLKQASGLCDERIWQLPIWEEYREDLKSDIADIANIGKSGAAGTIEGAAFLEAFAGSQAWAHLDIAGVANTTKPRFYSIPGATGYGVSLLLQFLKLLSTTGV</sequence>
<keyword evidence="7" id="KW-0464">Manganese</keyword>
<dbReference type="GO" id="GO:0005737">
    <property type="term" value="C:cytoplasm"/>
    <property type="evidence" value="ECO:0007669"/>
    <property type="project" value="UniProtKB-SubCell"/>
</dbReference>
<dbReference type="CDD" id="cd00433">
    <property type="entry name" value="Peptidase_M17"/>
    <property type="match status" value="1"/>
</dbReference>
<dbReference type="GO" id="GO:0070006">
    <property type="term" value="F:metalloaminopeptidase activity"/>
    <property type="evidence" value="ECO:0007669"/>
    <property type="project" value="InterPro"/>
</dbReference>
<dbReference type="PANTHER" id="PTHR11963:SF23">
    <property type="entry name" value="CYTOSOL AMINOPEPTIDASE"/>
    <property type="match status" value="1"/>
</dbReference>
<comment type="function">
    <text evidence="7">Presumably involved in the processing and regular turnover of intracellular proteins. Catalyzes the removal of unsubstituted N-terminal amino acids from various peptides.</text>
</comment>
<evidence type="ECO:0000256" key="3">
    <source>
        <dbReference type="ARBA" id="ARBA00009528"/>
    </source>
</evidence>
<dbReference type="Pfam" id="PF02789">
    <property type="entry name" value="Peptidase_M17_N"/>
    <property type="match status" value="1"/>
</dbReference>
<dbReference type="Gene3D" id="3.40.220.10">
    <property type="entry name" value="Leucine Aminopeptidase, subunit E, domain 1"/>
    <property type="match status" value="1"/>
</dbReference>
<keyword evidence="7" id="KW-0963">Cytoplasm</keyword>
<dbReference type="EC" id="3.4.11.10" evidence="7"/>
<comment type="similarity">
    <text evidence="3 7">Belongs to the peptidase M17 family.</text>
</comment>
<dbReference type="EC" id="3.4.11.1" evidence="7"/>
<reference evidence="9 10" key="1">
    <citation type="journal article" date="2016" name="Environ. Microbiol.">
        <title>Genomic resolution of a cold subsurface aquifer community provides metabolic insights for novel microbes adapted to high CO concentrations.</title>
        <authorList>
            <person name="Probst A.J."/>
            <person name="Castelle C.J."/>
            <person name="Singh A."/>
            <person name="Brown C.T."/>
            <person name="Anantharaman K."/>
            <person name="Sharon I."/>
            <person name="Hug L.A."/>
            <person name="Burstein D."/>
            <person name="Emerson J.B."/>
            <person name="Thomas B.C."/>
            <person name="Banfield J.F."/>
        </authorList>
    </citation>
    <scope>NUCLEOTIDE SEQUENCE [LARGE SCALE GENOMIC DNA]</scope>
    <source>
        <strain evidence="9">CG2_30_54_11</strain>
    </source>
</reference>
<comment type="catalytic activity">
    <reaction evidence="2 7">
        <text>Release of an N-terminal amino acid, preferentially leucine, but not glutamic or aspartic acids.</text>
        <dbReference type="EC" id="3.4.11.10"/>
    </reaction>
</comment>
<evidence type="ECO:0000256" key="6">
    <source>
        <dbReference type="ARBA" id="ARBA00022801"/>
    </source>
</evidence>
<dbReference type="InterPro" id="IPR023042">
    <property type="entry name" value="Peptidase_M17_leu_NH2_pept"/>
</dbReference>
<evidence type="ECO:0000256" key="5">
    <source>
        <dbReference type="ARBA" id="ARBA00022670"/>
    </source>
</evidence>
<name>A0A1J5ILW5_9BACT</name>
<evidence type="ECO:0000313" key="9">
    <source>
        <dbReference type="EMBL" id="OIP98060.1"/>
    </source>
</evidence>
<keyword evidence="4 7" id="KW-0031">Aminopeptidase</keyword>
<evidence type="ECO:0000256" key="4">
    <source>
        <dbReference type="ARBA" id="ARBA00022438"/>
    </source>
</evidence>
<keyword evidence="7" id="KW-0479">Metal-binding</keyword>
<comment type="subcellular location">
    <subcellularLocation>
        <location evidence="7">Cytoplasm</location>
    </subcellularLocation>
</comment>
<dbReference type="NCBIfam" id="NF002074">
    <property type="entry name" value="PRK00913.1-4"/>
    <property type="match status" value="1"/>
</dbReference>
<feature type="binding site" evidence="7">
    <location>
        <position position="345"/>
    </location>
    <ligand>
        <name>Mn(2+)</name>
        <dbReference type="ChEBI" id="CHEBI:29035"/>
        <label>1</label>
    </ligand>
</feature>
<feature type="binding site" evidence="7">
    <location>
        <position position="345"/>
    </location>
    <ligand>
        <name>Mn(2+)</name>
        <dbReference type="ChEBI" id="CHEBI:29035"/>
        <label>2</label>
    </ligand>
</feature>
<feature type="binding site" evidence="7">
    <location>
        <position position="266"/>
    </location>
    <ligand>
        <name>Mn(2+)</name>
        <dbReference type="ChEBI" id="CHEBI:29035"/>
        <label>2</label>
    </ligand>
</feature>
<dbReference type="HAMAP" id="MF_00181">
    <property type="entry name" value="Cytosol_peptidase_M17"/>
    <property type="match status" value="1"/>
</dbReference>
<comment type="caution">
    <text evidence="9">The sequence shown here is derived from an EMBL/GenBank/DDBJ whole genome shotgun (WGS) entry which is preliminary data.</text>
</comment>
<feature type="binding site" evidence="7">
    <location>
        <position position="284"/>
    </location>
    <ligand>
        <name>Mn(2+)</name>
        <dbReference type="ChEBI" id="CHEBI:29035"/>
        <label>2</label>
    </ligand>
</feature>
<proteinExistence type="inferred from homology"/>
<evidence type="ECO:0000313" key="10">
    <source>
        <dbReference type="Proteomes" id="UP000183245"/>
    </source>
</evidence>
<dbReference type="PANTHER" id="PTHR11963">
    <property type="entry name" value="LEUCINE AMINOPEPTIDASE-RELATED"/>
    <property type="match status" value="1"/>
</dbReference>
<evidence type="ECO:0000256" key="2">
    <source>
        <dbReference type="ARBA" id="ARBA00000967"/>
    </source>
</evidence>
<keyword evidence="6 7" id="KW-0378">Hydrolase</keyword>